<proteinExistence type="predicted"/>
<evidence type="ECO:0000313" key="3">
    <source>
        <dbReference type="Proteomes" id="UP000293300"/>
    </source>
</evidence>
<keyword evidence="2" id="KW-0808">Transferase</keyword>
<protein>
    <submittedName>
        <fullName evidence="2">N-acetyltransferase</fullName>
    </submittedName>
</protein>
<feature type="domain" description="N-acetyltransferase" evidence="1">
    <location>
        <begin position="17"/>
        <end position="182"/>
    </location>
</feature>
<dbReference type="EMBL" id="SJPE01000013">
    <property type="protein sequence ID" value="TBX66585.1"/>
    <property type="molecule type" value="Genomic_DNA"/>
</dbReference>
<dbReference type="Pfam" id="PF13302">
    <property type="entry name" value="Acetyltransf_3"/>
    <property type="match status" value="1"/>
</dbReference>
<dbReference type="RefSeq" id="WP_131476550.1">
    <property type="nucleotide sequence ID" value="NZ_SJPE01000013.1"/>
</dbReference>
<dbReference type="GO" id="GO:0016747">
    <property type="term" value="F:acyltransferase activity, transferring groups other than amino-acyl groups"/>
    <property type="evidence" value="ECO:0007669"/>
    <property type="project" value="InterPro"/>
</dbReference>
<dbReference type="OrthoDB" id="9811523at2"/>
<dbReference type="Proteomes" id="UP000293300">
    <property type="component" value="Unassembled WGS sequence"/>
</dbReference>
<dbReference type="InterPro" id="IPR051531">
    <property type="entry name" value="N-acetyltransferase"/>
</dbReference>
<reference evidence="2 3" key="1">
    <citation type="submission" date="2019-02" db="EMBL/GenBank/DDBJ databases">
        <title>Flavobacterium sp. RD-2-33 isolated from forest soil.</title>
        <authorList>
            <person name="Chaudhary D.K."/>
        </authorList>
    </citation>
    <scope>NUCLEOTIDE SEQUENCE [LARGE SCALE GENOMIC DNA]</scope>
    <source>
        <strain evidence="2 3">RD-2-33</strain>
    </source>
</reference>
<dbReference type="Gene3D" id="3.40.630.30">
    <property type="match status" value="1"/>
</dbReference>
<keyword evidence="3" id="KW-1185">Reference proteome</keyword>
<organism evidence="2 3">
    <name type="scientific">Flavobacterium silvisoli</name>
    <dbReference type="NCBI Taxonomy" id="2529433"/>
    <lineage>
        <taxon>Bacteria</taxon>
        <taxon>Pseudomonadati</taxon>
        <taxon>Bacteroidota</taxon>
        <taxon>Flavobacteriia</taxon>
        <taxon>Flavobacteriales</taxon>
        <taxon>Flavobacteriaceae</taxon>
        <taxon>Flavobacterium</taxon>
    </lineage>
</organism>
<dbReference type="AlphaFoldDB" id="A0A4Q9YV22"/>
<evidence type="ECO:0000259" key="1">
    <source>
        <dbReference type="PROSITE" id="PS51186"/>
    </source>
</evidence>
<comment type="caution">
    <text evidence="2">The sequence shown here is derived from an EMBL/GenBank/DDBJ whole genome shotgun (WGS) entry which is preliminary data.</text>
</comment>
<dbReference type="PANTHER" id="PTHR43792:SF1">
    <property type="entry name" value="N-ACETYLTRANSFERASE DOMAIN-CONTAINING PROTEIN"/>
    <property type="match status" value="1"/>
</dbReference>
<gene>
    <name evidence="2" type="ORF">EZL74_10405</name>
</gene>
<dbReference type="SUPFAM" id="SSF55729">
    <property type="entry name" value="Acyl-CoA N-acyltransferases (Nat)"/>
    <property type="match status" value="1"/>
</dbReference>
<sequence length="186" mass="21493">MLMINFHPFQNLETERLLLRRLNTNDVDEVLAMRGNPEVMKYIPRPLAKTKEEALEHIAMIEEKIENNTGINWGITIKGSNKIIGIIGHYRIQPENYRAEIGYISLPQYNGKGYISEAIKAVVAYGFNQMNLHSIEAVIDPANVASERVLQKNGFVKEAHILENEYWDGKFWDTVIYSLLKRNFKK</sequence>
<name>A0A4Q9YV22_9FLAO</name>
<accession>A0A4Q9YV22</accession>
<dbReference type="InterPro" id="IPR016181">
    <property type="entry name" value="Acyl_CoA_acyltransferase"/>
</dbReference>
<dbReference type="PROSITE" id="PS51186">
    <property type="entry name" value="GNAT"/>
    <property type="match status" value="1"/>
</dbReference>
<evidence type="ECO:0000313" key="2">
    <source>
        <dbReference type="EMBL" id="TBX66585.1"/>
    </source>
</evidence>
<dbReference type="PANTHER" id="PTHR43792">
    <property type="entry name" value="GNAT FAMILY, PUTATIVE (AFU_ORTHOLOGUE AFUA_3G00765)-RELATED-RELATED"/>
    <property type="match status" value="1"/>
</dbReference>
<dbReference type="InterPro" id="IPR000182">
    <property type="entry name" value="GNAT_dom"/>
</dbReference>